<dbReference type="GO" id="GO:0016491">
    <property type="term" value="F:oxidoreductase activity"/>
    <property type="evidence" value="ECO:0007669"/>
    <property type="project" value="TreeGrafter"/>
</dbReference>
<dbReference type="AlphaFoldDB" id="A0AAE0NQU3"/>
<dbReference type="Proteomes" id="UP001285441">
    <property type="component" value="Unassembled WGS sequence"/>
</dbReference>
<comment type="caution">
    <text evidence="3">The sequence shown here is derived from an EMBL/GenBank/DDBJ whole genome shotgun (WGS) entry which is preliminary data.</text>
</comment>
<protein>
    <submittedName>
        <fullName evidence="3">Short-chain dehydrogenase-like protein</fullName>
    </submittedName>
</protein>
<dbReference type="EMBL" id="JAULSW010000004">
    <property type="protein sequence ID" value="KAK3385991.1"/>
    <property type="molecule type" value="Genomic_DNA"/>
</dbReference>
<dbReference type="Pfam" id="PF00106">
    <property type="entry name" value="adh_short"/>
    <property type="match status" value="1"/>
</dbReference>
<gene>
    <name evidence="3" type="ORF">B0H63DRAFT_190398</name>
</gene>
<reference evidence="3" key="2">
    <citation type="submission" date="2023-06" db="EMBL/GenBank/DDBJ databases">
        <authorList>
            <consortium name="Lawrence Berkeley National Laboratory"/>
            <person name="Haridas S."/>
            <person name="Hensen N."/>
            <person name="Bonometti L."/>
            <person name="Westerberg I."/>
            <person name="Brannstrom I.O."/>
            <person name="Guillou S."/>
            <person name="Cros-Aarteil S."/>
            <person name="Calhoun S."/>
            <person name="Kuo A."/>
            <person name="Mondo S."/>
            <person name="Pangilinan J."/>
            <person name="Riley R."/>
            <person name="LaButti K."/>
            <person name="Andreopoulos B."/>
            <person name="Lipzen A."/>
            <person name="Chen C."/>
            <person name="Yanf M."/>
            <person name="Daum C."/>
            <person name="Ng V."/>
            <person name="Clum A."/>
            <person name="Steindorff A."/>
            <person name="Ohm R."/>
            <person name="Martin F."/>
            <person name="Silar P."/>
            <person name="Natvig D."/>
            <person name="Lalanne C."/>
            <person name="Gautier V."/>
            <person name="Ament-velasquez S.L."/>
            <person name="Kruys A."/>
            <person name="Hutchinson M.I."/>
            <person name="Powell A.J."/>
            <person name="Barry K."/>
            <person name="Miller A.N."/>
            <person name="Grigoriev I.V."/>
            <person name="Debuchy R."/>
            <person name="Gladieux P."/>
            <person name="Thoren M.H."/>
            <person name="Johannesson H."/>
        </authorList>
    </citation>
    <scope>NUCLEOTIDE SEQUENCE</scope>
    <source>
        <strain evidence="3">CBS 232.78</strain>
    </source>
</reference>
<name>A0AAE0NQU3_9PEZI</name>
<sequence>MANYLITGTSRGLGLELVSQLLSRPASSVNLIFATTRSDPTPALQKLIDTSSGRLVNIQFDPVEITSVQAALPSIEKHLNCAGLDVLINNVGVMPYSPGGTSGATDLTSTFNANVLTAHNVTSTLLPLLERGKTKKIVNIGTTLGSMGMAERYAMFPVPGYKISKAALNMLTLQYALELGPKGYLVFGIAPGWVKTDLGSDQADLTVDVAVKAVLAKIDTVDQDGNGKLHVVLVKGWEKAPGLNQYDGSVAPW</sequence>
<evidence type="ECO:0000313" key="4">
    <source>
        <dbReference type="Proteomes" id="UP001285441"/>
    </source>
</evidence>
<evidence type="ECO:0000256" key="2">
    <source>
        <dbReference type="RuleBase" id="RU000363"/>
    </source>
</evidence>
<accession>A0AAE0NQU3</accession>
<dbReference type="PANTHER" id="PTHR43544:SF36">
    <property type="entry name" value="CHAIN OXIDOREDUCTASE (CSGA), PUTATIVE (AFU_ORTHOLOGUE AFUA_4G00910)-RELATED"/>
    <property type="match status" value="1"/>
</dbReference>
<dbReference type="InterPro" id="IPR051468">
    <property type="entry name" value="Fungal_SecMetab_SDRs"/>
</dbReference>
<evidence type="ECO:0000313" key="3">
    <source>
        <dbReference type="EMBL" id="KAK3385991.1"/>
    </source>
</evidence>
<dbReference type="PANTHER" id="PTHR43544">
    <property type="entry name" value="SHORT-CHAIN DEHYDROGENASE/REDUCTASE"/>
    <property type="match status" value="1"/>
</dbReference>
<dbReference type="PRINTS" id="PR00080">
    <property type="entry name" value="SDRFAMILY"/>
</dbReference>
<dbReference type="InterPro" id="IPR002347">
    <property type="entry name" value="SDR_fam"/>
</dbReference>
<proteinExistence type="inferred from homology"/>
<dbReference type="InterPro" id="IPR036291">
    <property type="entry name" value="NAD(P)-bd_dom_sf"/>
</dbReference>
<evidence type="ECO:0000256" key="1">
    <source>
        <dbReference type="ARBA" id="ARBA00006484"/>
    </source>
</evidence>
<reference evidence="3" key="1">
    <citation type="journal article" date="2023" name="Mol. Phylogenet. Evol.">
        <title>Genome-scale phylogeny and comparative genomics of the fungal order Sordariales.</title>
        <authorList>
            <person name="Hensen N."/>
            <person name="Bonometti L."/>
            <person name="Westerberg I."/>
            <person name="Brannstrom I.O."/>
            <person name="Guillou S."/>
            <person name="Cros-Aarteil S."/>
            <person name="Calhoun S."/>
            <person name="Haridas S."/>
            <person name="Kuo A."/>
            <person name="Mondo S."/>
            <person name="Pangilinan J."/>
            <person name="Riley R."/>
            <person name="LaButti K."/>
            <person name="Andreopoulos B."/>
            <person name="Lipzen A."/>
            <person name="Chen C."/>
            <person name="Yan M."/>
            <person name="Daum C."/>
            <person name="Ng V."/>
            <person name="Clum A."/>
            <person name="Steindorff A."/>
            <person name="Ohm R.A."/>
            <person name="Martin F."/>
            <person name="Silar P."/>
            <person name="Natvig D.O."/>
            <person name="Lalanne C."/>
            <person name="Gautier V."/>
            <person name="Ament-Velasquez S.L."/>
            <person name="Kruys A."/>
            <person name="Hutchinson M.I."/>
            <person name="Powell A.J."/>
            <person name="Barry K."/>
            <person name="Miller A.N."/>
            <person name="Grigoriev I.V."/>
            <person name="Debuchy R."/>
            <person name="Gladieux P."/>
            <person name="Hiltunen Thoren M."/>
            <person name="Johannesson H."/>
        </authorList>
    </citation>
    <scope>NUCLEOTIDE SEQUENCE</scope>
    <source>
        <strain evidence="3">CBS 232.78</strain>
    </source>
</reference>
<dbReference type="Gene3D" id="3.40.50.720">
    <property type="entry name" value="NAD(P)-binding Rossmann-like Domain"/>
    <property type="match status" value="1"/>
</dbReference>
<keyword evidence="4" id="KW-1185">Reference proteome</keyword>
<dbReference type="GO" id="GO:0005737">
    <property type="term" value="C:cytoplasm"/>
    <property type="evidence" value="ECO:0007669"/>
    <property type="project" value="TreeGrafter"/>
</dbReference>
<dbReference type="PRINTS" id="PR00081">
    <property type="entry name" value="GDHRDH"/>
</dbReference>
<dbReference type="SUPFAM" id="SSF51735">
    <property type="entry name" value="NAD(P)-binding Rossmann-fold domains"/>
    <property type="match status" value="1"/>
</dbReference>
<organism evidence="3 4">
    <name type="scientific">Podospora didyma</name>
    <dbReference type="NCBI Taxonomy" id="330526"/>
    <lineage>
        <taxon>Eukaryota</taxon>
        <taxon>Fungi</taxon>
        <taxon>Dikarya</taxon>
        <taxon>Ascomycota</taxon>
        <taxon>Pezizomycotina</taxon>
        <taxon>Sordariomycetes</taxon>
        <taxon>Sordariomycetidae</taxon>
        <taxon>Sordariales</taxon>
        <taxon>Podosporaceae</taxon>
        <taxon>Podospora</taxon>
    </lineage>
</organism>
<comment type="similarity">
    <text evidence="1 2">Belongs to the short-chain dehydrogenases/reductases (SDR) family.</text>
</comment>